<evidence type="ECO:0000256" key="2">
    <source>
        <dbReference type="ARBA" id="ARBA00023136"/>
    </source>
</evidence>
<dbReference type="RefSeq" id="WP_284186396.1">
    <property type="nucleotide sequence ID" value="NZ_BSPX01000002.1"/>
</dbReference>
<evidence type="ECO:0000256" key="3">
    <source>
        <dbReference type="SAM" id="SignalP"/>
    </source>
</evidence>
<feature type="domain" description="Outer membrane protein assembly factor BamE" evidence="4">
    <location>
        <begin position="28"/>
        <end position="85"/>
    </location>
</feature>
<evidence type="ECO:0000313" key="5">
    <source>
        <dbReference type="EMBL" id="GLT20806.1"/>
    </source>
</evidence>
<dbReference type="Pfam" id="PF04355">
    <property type="entry name" value="BamE"/>
    <property type="match status" value="1"/>
</dbReference>
<dbReference type="Gene3D" id="3.30.1450.10">
    <property type="match status" value="1"/>
</dbReference>
<dbReference type="InterPro" id="IPR037873">
    <property type="entry name" value="BamE-like"/>
</dbReference>
<proteinExistence type="predicted"/>
<name>A0ABQ6F7M9_9RHOO</name>
<dbReference type="InterPro" id="IPR007450">
    <property type="entry name" value="BamE_dom"/>
</dbReference>
<keyword evidence="2" id="KW-0472">Membrane</keyword>
<feature type="chain" id="PRO_5046694138" description="Outer membrane protein assembly factor BamE domain-containing protein" evidence="3">
    <location>
        <begin position="22"/>
        <end position="96"/>
    </location>
</feature>
<feature type="signal peptide" evidence="3">
    <location>
        <begin position="1"/>
        <end position="21"/>
    </location>
</feature>
<sequence>MLKRTARLALAALALTLAACAGSPFKWDDARKIQPGMTPTEVSQLLGPPTAVRASGETVSYVWAYVSSVSGSRTLRVDFKDGHVIKAPPIPPELRD</sequence>
<keyword evidence="6" id="KW-1185">Reference proteome</keyword>
<dbReference type="PROSITE" id="PS51257">
    <property type="entry name" value="PROKAR_LIPOPROTEIN"/>
    <property type="match status" value="1"/>
</dbReference>
<organism evidence="5 6">
    <name type="scientific">Zoogloea oryzae</name>
    <dbReference type="NCBI Taxonomy" id="310767"/>
    <lineage>
        <taxon>Bacteria</taxon>
        <taxon>Pseudomonadati</taxon>
        <taxon>Pseudomonadota</taxon>
        <taxon>Betaproteobacteria</taxon>
        <taxon>Rhodocyclales</taxon>
        <taxon>Zoogloeaceae</taxon>
        <taxon>Zoogloea</taxon>
    </lineage>
</organism>
<evidence type="ECO:0000259" key="4">
    <source>
        <dbReference type="Pfam" id="PF04355"/>
    </source>
</evidence>
<keyword evidence="1 3" id="KW-0732">Signal</keyword>
<dbReference type="Proteomes" id="UP001157167">
    <property type="component" value="Unassembled WGS sequence"/>
</dbReference>
<evidence type="ECO:0000313" key="6">
    <source>
        <dbReference type="Proteomes" id="UP001157167"/>
    </source>
</evidence>
<accession>A0ABQ6F7M9</accession>
<comment type="caution">
    <text evidence="5">The sequence shown here is derived from an EMBL/GenBank/DDBJ whole genome shotgun (WGS) entry which is preliminary data.</text>
</comment>
<gene>
    <name evidence="5" type="ORF">GCM10007933_02580</name>
</gene>
<reference evidence="6" key="1">
    <citation type="journal article" date="2019" name="Int. J. Syst. Evol. Microbiol.">
        <title>The Global Catalogue of Microorganisms (GCM) 10K type strain sequencing project: providing services to taxonomists for standard genome sequencing and annotation.</title>
        <authorList>
            <consortium name="The Broad Institute Genomics Platform"/>
            <consortium name="The Broad Institute Genome Sequencing Center for Infectious Disease"/>
            <person name="Wu L."/>
            <person name="Ma J."/>
        </authorList>
    </citation>
    <scope>NUCLEOTIDE SEQUENCE [LARGE SCALE GENOMIC DNA]</scope>
    <source>
        <strain evidence="6">NBRC 102407</strain>
    </source>
</reference>
<protein>
    <recommendedName>
        <fullName evidence="4">Outer membrane protein assembly factor BamE domain-containing protein</fullName>
    </recommendedName>
</protein>
<dbReference type="EMBL" id="BSPX01000002">
    <property type="protein sequence ID" value="GLT20806.1"/>
    <property type="molecule type" value="Genomic_DNA"/>
</dbReference>
<evidence type="ECO:0000256" key="1">
    <source>
        <dbReference type="ARBA" id="ARBA00022729"/>
    </source>
</evidence>